<feature type="transmembrane region" description="Helical" evidence="2">
    <location>
        <begin position="499"/>
        <end position="519"/>
    </location>
</feature>
<sequence length="567" mass="62929">MKIAAIEFSSAALAQHSFGSRFGMGNGSSCQEQKQEVQEVPKVVVELNDDNHLEDLPARLKLPSTGSAEATDSELVSGDETGRRSASSTLASMGSRLSYRLEHFVLEDELLRGVPLRATLWGLGKLWLTSPIDLPEQAKKSLWERSRKVKKLDIFLSHTWHTRGWRKVLALLVQLGSYNFLAGWFFGVVLGIVLQATMEIPDFIAPAPAIWISGPIGSFLGLLTAPYMPHWAACGGKSREMCFFDAACINQADPDLMQRGVYGLSGFLAVASELRILWSPPYLSRLWCVFELAAFRKANPAGRIVLQPLFVETGLLVIVVGLYGLIIVDEWRFASAGVSIGLASLLGYIWYHSLRRLLNDQHHLANELRTFDIEKVHCRSAQDTEYIYAAIHSWYGSSKAFTDHVRGPLADELTNCFSRKDLPGAYWLMIATPFVTFNVARSWSYAEKTTSTLDMIVGHCLARCIGNSILNVLFVQFVFHVCRRFAASAGGLLDYGKTFLIWLALTVALLCMFAIGSMVLNQESLAVSISYTAVTTALYCSVSTRSRWRKWSYSPSPCDGSEGTFEV</sequence>
<keyword evidence="2" id="KW-0472">Membrane</keyword>
<dbReference type="Proteomes" id="UP000186817">
    <property type="component" value="Unassembled WGS sequence"/>
</dbReference>
<evidence type="ECO:0000256" key="2">
    <source>
        <dbReference type="SAM" id="Phobius"/>
    </source>
</evidence>
<evidence type="ECO:0000313" key="4">
    <source>
        <dbReference type="Proteomes" id="UP000186817"/>
    </source>
</evidence>
<feature type="transmembrane region" description="Helical" evidence="2">
    <location>
        <begin position="304"/>
        <end position="327"/>
    </location>
</feature>
<feature type="transmembrane region" description="Helical" evidence="2">
    <location>
        <begin position="168"/>
        <end position="197"/>
    </location>
</feature>
<keyword evidence="4" id="KW-1185">Reference proteome</keyword>
<protein>
    <submittedName>
        <fullName evidence="3">Uncharacterized protein</fullName>
    </submittedName>
</protein>
<dbReference type="AlphaFoldDB" id="A0A1Q9CZT7"/>
<proteinExistence type="predicted"/>
<keyword evidence="2" id="KW-1133">Transmembrane helix</keyword>
<evidence type="ECO:0000313" key="3">
    <source>
        <dbReference type="EMBL" id="OLP88433.1"/>
    </source>
</evidence>
<accession>A0A1Q9CZT7</accession>
<dbReference type="EMBL" id="LSRX01000815">
    <property type="protein sequence ID" value="OLP88433.1"/>
    <property type="molecule type" value="Genomic_DNA"/>
</dbReference>
<feature type="transmembrane region" description="Helical" evidence="2">
    <location>
        <begin position="203"/>
        <end position="223"/>
    </location>
</feature>
<feature type="transmembrane region" description="Helical" evidence="2">
    <location>
        <begin position="456"/>
        <end position="479"/>
    </location>
</feature>
<name>A0A1Q9CZT7_SYMMI</name>
<organism evidence="3 4">
    <name type="scientific">Symbiodinium microadriaticum</name>
    <name type="common">Dinoflagellate</name>
    <name type="synonym">Zooxanthella microadriatica</name>
    <dbReference type="NCBI Taxonomy" id="2951"/>
    <lineage>
        <taxon>Eukaryota</taxon>
        <taxon>Sar</taxon>
        <taxon>Alveolata</taxon>
        <taxon>Dinophyceae</taxon>
        <taxon>Suessiales</taxon>
        <taxon>Symbiodiniaceae</taxon>
        <taxon>Symbiodinium</taxon>
    </lineage>
</organism>
<gene>
    <name evidence="3" type="ORF">AK812_SmicGene30248</name>
</gene>
<comment type="caution">
    <text evidence="3">The sequence shown here is derived from an EMBL/GenBank/DDBJ whole genome shotgun (WGS) entry which is preliminary data.</text>
</comment>
<feature type="transmembrane region" description="Helical" evidence="2">
    <location>
        <begin position="425"/>
        <end position="444"/>
    </location>
</feature>
<keyword evidence="2" id="KW-0812">Transmembrane</keyword>
<feature type="region of interest" description="Disordered" evidence="1">
    <location>
        <begin position="56"/>
        <end position="87"/>
    </location>
</feature>
<feature type="transmembrane region" description="Helical" evidence="2">
    <location>
        <begin position="525"/>
        <end position="542"/>
    </location>
</feature>
<dbReference type="OrthoDB" id="412908at2759"/>
<evidence type="ECO:0000256" key="1">
    <source>
        <dbReference type="SAM" id="MobiDB-lite"/>
    </source>
</evidence>
<reference evidence="3 4" key="1">
    <citation type="submission" date="2016-02" db="EMBL/GenBank/DDBJ databases">
        <title>Genome analysis of coral dinoflagellate symbionts highlights evolutionary adaptations to a symbiotic lifestyle.</title>
        <authorList>
            <person name="Aranda M."/>
            <person name="Li Y."/>
            <person name="Liew Y.J."/>
            <person name="Baumgarten S."/>
            <person name="Simakov O."/>
            <person name="Wilson M."/>
            <person name="Piel J."/>
            <person name="Ashoor H."/>
            <person name="Bougouffa S."/>
            <person name="Bajic V.B."/>
            <person name="Ryu T."/>
            <person name="Ravasi T."/>
            <person name="Bayer T."/>
            <person name="Micklem G."/>
            <person name="Kim H."/>
            <person name="Bhak J."/>
            <person name="Lajeunesse T.C."/>
            <person name="Voolstra C.R."/>
        </authorList>
    </citation>
    <scope>NUCLEOTIDE SEQUENCE [LARGE SCALE GENOMIC DNA]</scope>
    <source>
        <strain evidence="3 4">CCMP2467</strain>
    </source>
</reference>
<feature type="transmembrane region" description="Helical" evidence="2">
    <location>
        <begin position="333"/>
        <end position="351"/>
    </location>
</feature>